<name>A0ABN1TNK1_9ACTN</name>
<dbReference type="InterPro" id="IPR036188">
    <property type="entry name" value="FAD/NAD-bd_sf"/>
</dbReference>
<dbReference type="Pfam" id="PF01593">
    <property type="entry name" value="Amino_oxidase"/>
    <property type="match status" value="1"/>
</dbReference>
<evidence type="ECO:0000313" key="3">
    <source>
        <dbReference type="Proteomes" id="UP001501581"/>
    </source>
</evidence>
<dbReference type="PANTHER" id="PTHR43734">
    <property type="entry name" value="PHYTOENE DESATURASE"/>
    <property type="match status" value="1"/>
</dbReference>
<dbReference type="Gene3D" id="3.50.50.60">
    <property type="entry name" value="FAD/NAD(P)-binding domain"/>
    <property type="match status" value="2"/>
</dbReference>
<dbReference type="PRINTS" id="PR00368">
    <property type="entry name" value="FADPNR"/>
</dbReference>
<dbReference type="SUPFAM" id="SSF51905">
    <property type="entry name" value="FAD/NAD(P)-binding domain"/>
    <property type="match status" value="1"/>
</dbReference>
<sequence>MARVVVIGGGFAGMASAARLAKRGHDVTLVERLPELGGAVQQIESEGFAWETGPTTTLLPAVIRDLFRKSGRPLERELDLVSEPLIREHRFTDGSSVSLPGGSRGVQIDAVDALGAGLGDQWATYVASFADEWDLLRRTYFERPWRPDVTDKAVHNLLFTRTSLAKRTKKAFKDDRLRALAQHNAVFEGHDPRDVPGWVGMLSYLEQNFGTWTVPGGMSQLSGALVSRLATRKVEVQTGVAVRDLVLREGRAVAVTTDAGEIDADHVVCAIDPRAIPALAEHVKRTLPALPPVACHLGLTGDDLPELPHEVVLHGDPMLVVRTNGRAPDGAQAWTVLGRGLLAEDIVLALARRGINVRPHVEVRVDRSPRAQVEHWQSSPMGVLWQGRGTLRNKISTRTPVPGVYAAGAHAVPGAGLPWVGLSAALVAQEIDEAETEA</sequence>
<comment type="caution">
    <text evidence="2">The sequence shown here is derived from an EMBL/GenBank/DDBJ whole genome shotgun (WGS) entry which is preliminary data.</text>
</comment>
<feature type="domain" description="Amine oxidase" evidence="1">
    <location>
        <begin position="11"/>
        <end position="431"/>
    </location>
</feature>
<organism evidence="2 3">
    <name type="scientific">Nocardioides dubius</name>
    <dbReference type="NCBI Taxonomy" id="317019"/>
    <lineage>
        <taxon>Bacteria</taxon>
        <taxon>Bacillati</taxon>
        <taxon>Actinomycetota</taxon>
        <taxon>Actinomycetes</taxon>
        <taxon>Propionibacteriales</taxon>
        <taxon>Nocardioidaceae</taxon>
        <taxon>Nocardioides</taxon>
    </lineage>
</organism>
<evidence type="ECO:0000259" key="1">
    <source>
        <dbReference type="Pfam" id="PF01593"/>
    </source>
</evidence>
<dbReference type="EMBL" id="BAAALG010000003">
    <property type="protein sequence ID" value="GAA1095814.1"/>
    <property type="molecule type" value="Genomic_DNA"/>
</dbReference>
<dbReference type="InterPro" id="IPR002937">
    <property type="entry name" value="Amino_oxidase"/>
</dbReference>
<accession>A0ABN1TNK1</accession>
<keyword evidence="3" id="KW-1185">Reference proteome</keyword>
<dbReference type="PANTHER" id="PTHR43734:SF1">
    <property type="entry name" value="PHYTOENE DESATURASE"/>
    <property type="match status" value="1"/>
</dbReference>
<proteinExistence type="predicted"/>
<gene>
    <name evidence="2" type="primary">crtI</name>
    <name evidence="2" type="ORF">GCM10009668_10110</name>
</gene>
<protein>
    <submittedName>
        <fullName evidence="2">Phytoene desaturase family protein</fullName>
    </submittedName>
</protein>
<reference evidence="2 3" key="1">
    <citation type="journal article" date="2019" name="Int. J. Syst. Evol. Microbiol.">
        <title>The Global Catalogue of Microorganisms (GCM) 10K type strain sequencing project: providing services to taxonomists for standard genome sequencing and annotation.</title>
        <authorList>
            <consortium name="The Broad Institute Genomics Platform"/>
            <consortium name="The Broad Institute Genome Sequencing Center for Infectious Disease"/>
            <person name="Wu L."/>
            <person name="Ma J."/>
        </authorList>
    </citation>
    <scope>NUCLEOTIDE SEQUENCE [LARGE SCALE GENOMIC DNA]</scope>
    <source>
        <strain evidence="2 3">JCM 13008</strain>
    </source>
</reference>
<dbReference type="RefSeq" id="WP_343991991.1">
    <property type="nucleotide sequence ID" value="NZ_BAAALG010000003.1"/>
</dbReference>
<dbReference type="Proteomes" id="UP001501581">
    <property type="component" value="Unassembled WGS sequence"/>
</dbReference>
<evidence type="ECO:0000313" key="2">
    <source>
        <dbReference type="EMBL" id="GAA1095814.1"/>
    </source>
</evidence>